<accession>A0A914X717</accession>
<proteinExistence type="predicted"/>
<dbReference type="Gene3D" id="2.30.29.30">
    <property type="entry name" value="Pleckstrin-homology domain (PH domain)/Phosphotyrosine-binding domain (PTB)"/>
    <property type="match status" value="1"/>
</dbReference>
<feature type="domain" description="Sorting nexin-17/31 FERM" evidence="2">
    <location>
        <begin position="9"/>
        <end position="50"/>
    </location>
</feature>
<dbReference type="Pfam" id="PF18116">
    <property type="entry name" value="SNX17_FERM_C"/>
    <property type="match status" value="1"/>
</dbReference>
<sequence>MSVRLQSKPNAPMMFQFEYLMARDRFEWITLYTDQSVLLSLFLQSIGAEILREHAVLPERIRNESGECSPRKISPSSGPIRNGGSRYESFRDVLSSVTANGQGPTTNEAFNTITDDDL</sequence>
<feature type="compositionally biased region" description="Polar residues" evidence="1">
    <location>
        <begin position="95"/>
        <end position="118"/>
    </location>
</feature>
<evidence type="ECO:0000313" key="3">
    <source>
        <dbReference type="Proteomes" id="UP000887566"/>
    </source>
</evidence>
<protein>
    <submittedName>
        <fullName evidence="4">Sorting nexin-17/31 FERM domain-containing protein</fullName>
    </submittedName>
</protein>
<evidence type="ECO:0000259" key="2">
    <source>
        <dbReference type="Pfam" id="PF18116"/>
    </source>
</evidence>
<organism evidence="3 4">
    <name type="scientific">Plectus sambesii</name>
    <dbReference type="NCBI Taxonomy" id="2011161"/>
    <lineage>
        <taxon>Eukaryota</taxon>
        <taxon>Metazoa</taxon>
        <taxon>Ecdysozoa</taxon>
        <taxon>Nematoda</taxon>
        <taxon>Chromadorea</taxon>
        <taxon>Plectida</taxon>
        <taxon>Plectina</taxon>
        <taxon>Plectoidea</taxon>
        <taxon>Plectidae</taxon>
        <taxon>Plectus</taxon>
    </lineage>
</organism>
<name>A0A914X717_9BILA</name>
<dbReference type="InterPro" id="IPR011993">
    <property type="entry name" value="PH-like_dom_sf"/>
</dbReference>
<evidence type="ECO:0000256" key="1">
    <source>
        <dbReference type="SAM" id="MobiDB-lite"/>
    </source>
</evidence>
<dbReference type="Proteomes" id="UP000887566">
    <property type="component" value="Unplaced"/>
</dbReference>
<feature type="region of interest" description="Disordered" evidence="1">
    <location>
        <begin position="62"/>
        <end position="118"/>
    </location>
</feature>
<keyword evidence="3" id="KW-1185">Reference proteome</keyword>
<evidence type="ECO:0000313" key="4">
    <source>
        <dbReference type="WBParaSite" id="PSAMB.scaffold628size45201.g7682.t1"/>
    </source>
</evidence>
<dbReference type="InterPro" id="IPR040842">
    <property type="entry name" value="SNX17/31_FERM"/>
</dbReference>
<dbReference type="AlphaFoldDB" id="A0A914X717"/>
<dbReference type="WBParaSite" id="PSAMB.scaffold628size45201.g7682.t1">
    <property type="protein sequence ID" value="PSAMB.scaffold628size45201.g7682.t1"/>
    <property type="gene ID" value="PSAMB.scaffold628size45201.g7682"/>
</dbReference>
<reference evidence="4" key="1">
    <citation type="submission" date="2022-11" db="UniProtKB">
        <authorList>
            <consortium name="WormBaseParasite"/>
        </authorList>
    </citation>
    <scope>IDENTIFICATION</scope>
</reference>